<dbReference type="CDD" id="cd06670">
    <property type="entry name" value="PDZ6_MUPP1-like"/>
    <property type="match status" value="1"/>
</dbReference>
<gene>
    <name evidence="3" type="ORF">TELCIR_16645</name>
</gene>
<feature type="compositionally biased region" description="Basic and acidic residues" evidence="1">
    <location>
        <begin position="138"/>
        <end position="147"/>
    </location>
</feature>
<dbReference type="Pfam" id="PF00595">
    <property type="entry name" value="PDZ"/>
    <property type="match status" value="1"/>
</dbReference>
<dbReference type="InterPro" id="IPR036034">
    <property type="entry name" value="PDZ_sf"/>
</dbReference>
<dbReference type="OrthoDB" id="6022242at2759"/>
<feature type="non-terminal residue" evidence="3">
    <location>
        <position position="204"/>
    </location>
</feature>
<dbReference type="SUPFAM" id="SSF50156">
    <property type="entry name" value="PDZ domain-like"/>
    <property type="match status" value="1"/>
</dbReference>
<feature type="region of interest" description="Disordered" evidence="1">
    <location>
        <begin position="173"/>
        <end position="192"/>
    </location>
</feature>
<proteinExistence type="predicted"/>
<protein>
    <submittedName>
        <fullName evidence="3">PDZ/DHR/GLGF domain protein</fullName>
    </submittedName>
</protein>
<dbReference type="AlphaFoldDB" id="A0A2G9TV74"/>
<dbReference type="Proteomes" id="UP000230423">
    <property type="component" value="Unassembled WGS sequence"/>
</dbReference>
<name>A0A2G9TV74_TELCI</name>
<dbReference type="Gene3D" id="2.30.42.10">
    <property type="match status" value="1"/>
</dbReference>
<dbReference type="SMART" id="SM00228">
    <property type="entry name" value="PDZ"/>
    <property type="match status" value="1"/>
</dbReference>
<dbReference type="PROSITE" id="PS50106">
    <property type="entry name" value="PDZ"/>
    <property type="match status" value="1"/>
</dbReference>
<keyword evidence="4" id="KW-1185">Reference proteome</keyword>
<sequence length="204" mass="23065">MRTENGACPLAKQIIWMKNNAYFQGIVLDADKDKGVNGAVVKSICSKKAISLDGRIQVGDYIVRINQENLRNVTSSQARAILRRTNLIGTQCNVTYITAADARVWKERFHHDNEGSLPVINRLSPKVFPKFYRSPYLSRRDSPQRDTDDTEPPSEASEVAMIHSPLEASQRLVKEEAAEQQPKNDDEKPLDRSLLEEFALNIIK</sequence>
<evidence type="ECO:0000313" key="4">
    <source>
        <dbReference type="Proteomes" id="UP000230423"/>
    </source>
</evidence>
<dbReference type="EMBL" id="KZ352969">
    <property type="protein sequence ID" value="PIO61818.1"/>
    <property type="molecule type" value="Genomic_DNA"/>
</dbReference>
<dbReference type="InterPro" id="IPR001478">
    <property type="entry name" value="PDZ"/>
</dbReference>
<evidence type="ECO:0000256" key="1">
    <source>
        <dbReference type="SAM" id="MobiDB-lite"/>
    </source>
</evidence>
<feature type="region of interest" description="Disordered" evidence="1">
    <location>
        <begin position="136"/>
        <end position="165"/>
    </location>
</feature>
<organism evidence="3 4">
    <name type="scientific">Teladorsagia circumcincta</name>
    <name type="common">Brown stomach worm</name>
    <name type="synonym">Ostertagia circumcincta</name>
    <dbReference type="NCBI Taxonomy" id="45464"/>
    <lineage>
        <taxon>Eukaryota</taxon>
        <taxon>Metazoa</taxon>
        <taxon>Ecdysozoa</taxon>
        <taxon>Nematoda</taxon>
        <taxon>Chromadorea</taxon>
        <taxon>Rhabditida</taxon>
        <taxon>Rhabditina</taxon>
        <taxon>Rhabditomorpha</taxon>
        <taxon>Strongyloidea</taxon>
        <taxon>Trichostrongylidae</taxon>
        <taxon>Teladorsagia</taxon>
    </lineage>
</organism>
<evidence type="ECO:0000259" key="2">
    <source>
        <dbReference type="PROSITE" id="PS50106"/>
    </source>
</evidence>
<feature type="domain" description="PDZ" evidence="2">
    <location>
        <begin position="13"/>
        <end position="85"/>
    </location>
</feature>
<accession>A0A2G9TV74</accession>
<reference evidence="3 4" key="1">
    <citation type="submission" date="2015-09" db="EMBL/GenBank/DDBJ databases">
        <title>Draft genome of the parasitic nematode Teladorsagia circumcincta isolate WARC Sus (inbred).</title>
        <authorList>
            <person name="Mitreva M."/>
        </authorList>
    </citation>
    <scope>NUCLEOTIDE SEQUENCE [LARGE SCALE GENOMIC DNA]</scope>
    <source>
        <strain evidence="3 4">S</strain>
    </source>
</reference>
<evidence type="ECO:0000313" key="3">
    <source>
        <dbReference type="EMBL" id="PIO61818.1"/>
    </source>
</evidence>